<evidence type="ECO:0000259" key="1">
    <source>
        <dbReference type="Pfam" id="PF13229"/>
    </source>
</evidence>
<protein>
    <recommendedName>
        <fullName evidence="1">Right handed beta helix domain-containing protein</fullName>
    </recommendedName>
</protein>
<gene>
    <name evidence="2" type="ORF">BLNAU_17045</name>
</gene>
<dbReference type="Proteomes" id="UP001281761">
    <property type="component" value="Unassembled WGS sequence"/>
</dbReference>
<keyword evidence="3" id="KW-1185">Reference proteome</keyword>
<dbReference type="Pfam" id="PF13229">
    <property type="entry name" value="Beta_helix"/>
    <property type="match status" value="1"/>
</dbReference>
<reference evidence="2 3" key="1">
    <citation type="journal article" date="2022" name="bioRxiv">
        <title>Genomics of Preaxostyla Flagellates Illuminates Evolutionary Transitions and the Path Towards Mitochondrial Loss.</title>
        <authorList>
            <person name="Novak L.V.F."/>
            <person name="Treitli S.C."/>
            <person name="Pyrih J."/>
            <person name="Halakuc P."/>
            <person name="Pipaliya S.V."/>
            <person name="Vacek V."/>
            <person name="Brzon O."/>
            <person name="Soukal P."/>
            <person name="Eme L."/>
            <person name="Dacks J.B."/>
            <person name="Karnkowska A."/>
            <person name="Elias M."/>
            <person name="Hampl V."/>
        </authorList>
    </citation>
    <scope>NUCLEOTIDE SEQUENCE [LARGE SCALE GENOMIC DNA]</scope>
    <source>
        <strain evidence="2">NAU3</strain>
        <tissue evidence="2">Gut</tissue>
    </source>
</reference>
<accession>A0ABQ9XAW8</accession>
<organism evidence="2 3">
    <name type="scientific">Blattamonas nauphoetae</name>
    <dbReference type="NCBI Taxonomy" id="2049346"/>
    <lineage>
        <taxon>Eukaryota</taxon>
        <taxon>Metamonada</taxon>
        <taxon>Preaxostyla</taxon>
        <taxon>Oxymonadida</taxon>
        <taxon>Blattamonas</taxon>
    </lineage>
</organism>
<dbReference type="InterPro" id="IPR011050">
    <property type="entry name" value="Pectin_lyase_fold/virulence"/>
</dbReference>
<evidence type="ECO:0000313" key="2">
    <source>
        <dbReference type="EMBL" id="KAK2948009.1"/>
    </source>
</evidence>
<dbReference type="InterPro" id="IPR039448">
    <property type="entry name" value="Beta_helix"/>
</dbReference>
<feature type="domain" description="Right handed beta helix" evidence="1">
    <location>
        <begin position="258"/>
        <end position="468"/>
    </location>
</feature>
<sequence>MKKCSISSESGQFRGLVETSAFPDCGACCSISIVGCSFNSQEVLGTDGIGLSLTRTARKSAEDVGMISSSLIGCSFVNLSSIGSSCLPRVPHLDQKMLGCVLSLTSSHLSGSTIRDVNNGGSLLCSNSSFSSLLSSPNTDTDPFMTLPNGTYPFVDNGTVYSFDEQSGTDSSIASFTHCRFSGDNYVTNARPLTFTGFPGSISIVSCFFTNFIFHSSQNPSSPPGHTIVISQRYYIPSQPVTIQASNFTNLKTEWYTAGISLHFDGSATIDHCIFEKCGPVAPDDPNSVGGVGVVLYGSSGLLTITNLVFESCSASSGAGGMGVTSYGPLRLSDCLFDKCSSPDTGFATGGLVLLLRGDTPTEVSQMNFTDCRSHPDNAAWADYAGCLRFEALCDFTLTAIHFLRCSSGGNFGYSQGGALLGLFEDTKTLTVRDCSIVECSSEDCGGAFKVAEFGSCVVKDCLVKDCISGESGAISLRQTYYFQWSVSLTRVAFVNNSVGQNKDLSVLMNGAEDTTAFDDVDLTCLEEYRPTLSIEDYFTTCATKSIGMHMIVNRGTSEESTVS</sequence>
<name>A0ABQ9XAW8_9EUKA</name>
<evidence type="ECO:0000313" key="3">
    <source>
        <dbReference type="Proteomes" id="UP001281761"/>
    </source>
</evidence>
<dbReference type="SUPFAM" id="SSF51126">
    <property type="entry name" value="Pectin lyase-like"/>
    <property type="match status" value="1"/>
</dbReference>
<dbReference type="EMBL" id="JARBJD010000186">
    <property type="protein sequence ID" value="KAK2948009.1"/>
    <property type="molecule type" value="Genomic_DNA"/>
</dbReference>
<comment type="caution">
    <text evidence="2">The sequence shown here is derived from an EMBL/GenBank/DDBJ whole genome shotgun (WGS) entry which is preliminary data.</text>
</comment>
<proteinExistence type="predicted"/>